<dbReference type="InterPro" id="IPR001578">
    <property type="entry name" value="Peptidase_C12_UCH"/>
</dbReference>
<dbReference type="GO" id="GO:0006511">
    <property type="term" value="P:ubiquitin-dependent protein catabolic process"/>
    <property type="evidence" value="ECO:0007669"/>
    <property type="project" value="UniProtKB-UniRule"/>
</dbReference>
<feature type="site" description="Important for enzyme activity" evidence="8">
    <location>
        <position position="350"/>
    </location>
</feature>
<evidence type="ECO:0000256" key="8">
    <source>
        <dbReference type="PROSITE-ProRule" id="PRU01393"/>
    </source>
</evidence>
<dbReference type="PANTHER" id="PTHR10589">
    <property type="entry name" value="UBIQUITIN CARBOXYL-TERMINAL HYDROLASE"/>
    <property type="match status" value="1"/>
</dbReference>
<feature type="region of interest" description="Disordered" evidence="9">
    <location>
        <begin position="1"/>
        <end position="125"/>
    </location>
</feature>
<proteinExistence type="inferred from homology"/>
<dbReference type="PROSITE" id="PS52048">
    <property type="entry name" value="UCH_DOMAIN"/>
    <property type="match status" value="1"/>
</dbReference>
<keyword evidence="5 8" id="KW-0833">Ubl conjugation pathway</keyword>
<evidence type="ECO:0000256" key="9">
    <source>
        <dbReference type="SAM" id="MobiDB-lite"/>
    </source>
</evidence>
<feature type="site" description="Transition state stabilizer" evidence="8">
    <location>
        <position position="224"/>
    </location>
</feature>
<name>A0AAN7AHW1_9PEZI</name>
<keyword evidence="6 8" id="KW-0378">Hydrolase</keyword>
<comment type="similarity">
    <text evidence="2 8">Belongs to the peptidase C12 family.</text>
</comment>
<reference evidence="11" key="2">
    <citation type="submission" date="2023-05" db="EMBL/GenBank/DDBJ databases">
        <authorList>
            <consortium name="Lawrence Berkeley National Laboratory"/>
            <person name="Steindorff A."/>
            <person name="Hensen N."/>
            <person name="Bonometti L."/>
            <person name="Westerberg I."/>
            <person name="Brannstrom I.O."/>
            <person name="Guillou S."/>
            <person name="Cros-Aarteil S."/>
            <person name="Calhoun S."/>
            <person name="Haridas S."/>
            <person name="Kuo A."/>
            <person name="Mondo S."/>
            <person name="Pangilinan J."/>
            <person name="Riley R."/>
            <person name="Labutti K."/>
            <person name="Andreopoulos B."/>
            <person name="Lipzen A."/>
            <person name="Chen C."/>
            <person name="Yanf M."/>
            <person name="Daum C."/>
            <person name="Ng V."/>
            <person name="Clum A."/>
            <person name="Ohm R."/>
            <person name="Martin F."/>
            <person name="Silar P."/>
            <person name="Natvig D."/>
            <person name="Lalanne C."/>
            <person name="Gautier V."/>
            <person name="Ament-Velasquez S.L."/>
            <person name="Kruys A."/>
            <person name="Hutchinson M.I."/>
            <person name="Powell A.J."/>
            <person name="Barry K."/>
            <person name="Miller A.N."/>
            <person name="Grigoriev I.V."/>
            <person name="Debuchy R."/>
            <person name="Gladieux P."/>
            <person name="Thoren M.H."/>
            <person name="Johannesson H."/>
        </authorList>
    </citation>
    <scope>NUCLEOTIDE SEQUENCE</scope>
    <source>
        <strain evidence="11">PSN309</strain>
    </source>
</reference>
<feature type="active site" description="Proton donor" evidence="8">
    <location>
        <position position="335"/>
    </location>
</feature>
<keyword evidence="12" id="KW-1185">Reference proteome</keyword>
<dbReference type="PROSITE" id="PS52049">
    <property type="entry name" value="ULD"/>
    <property type="match status" value="1"/>
</dbReference>
<dbReference type="Gene3D" id="3.40.532.10">
    <property type="entry name" value="Peptidase C12, ubiquitin carboxyl-terminal hydrolase"/>
    <property type="match status" value="1"/>
</dbReference>
<dbReference type="EC" id="3.4.19.12" evidence="3 8"/>
<sequence length="558" mass="63384">MPHSEENGSTPQEPLSKIPCSNELASKESSPREPTPKESTTKGSNPKEPAAVKTRPRKPLPGSAHKGTTQVVFQVIETPETSGSSVRRSGRVRKKPLVFDGEEQREEAQQTRKPLPADKPKKRKAPLEFDLPDNLLEESLQPWKKNERLEWDNWMELESDPDFFNIILRQYGIRGVSFEEILGIDELAIASLPRPVHGFVFLHQFGLPDCSPFVDNKNIWFAKQLSENACATYAILNLLMNTQNLPLGKQLEDFKTESLEMNPPLRGLLISKSGWLREAHNTFARRMDLMEVVHSLSSYAKAWNKKPRNESKLVAPSAEVEPQGGDYQAGDTSMHYSAFVPKDGWVWQLDGLNKLPRQIGKIEPNEDWTTVVQWHLEALVTQLSGDLQYNLFALCGDPAGEALAPMREELATNLRCIQILKEKTFNNEMWDTRLKEFYESEYEKPIDESDISELARYGLNQQLIITLSAGTPGVAEACQAGSDENQPAVDRCMAVLNKYKELIDRQVLLCNEMKLSSRREQDFTPFVHEFILRLADKKHLKDASEETEKSRKRARRSS</sequence>
<feature type="compositionally biased region" description="Basic and acidic residues" evidence="9">
    <location>
        <begin position="539"/>
        <end position="549"/>
    </location>
</feature>
<dbReference type="SUPFAM" id="SSF54001">
    <property type="entry name" value="Cysteine proteinases"/>
    <property type="match status" value="1"/>
</dbReference>
<organism evidence="11 12">
    <name type="scientific">Podospora australis</name>
    <dbReference type="NCBI Taxonomy" id="1536484"/>
    <lineage>
        <taxon>Eukaryota</taxon>
        <taxon>Fungi</taxon>
        <taxon>Dikarya</taxon>
        <taxon>Ascomycota</taxon>
        <taxon>Pezizomycotina</taxon>
        <taxon>Sordariomycetes</taxon>
        <taxon>Sordariomycetidae</taxon>
        <taxon>Sordariales</taxon>
        <taxon>Podosporaceae</taxon>
        <taxon>Podospora</taxon>
    </lineage>
</organism>
<protein>
    <recommendedName>
        <fullName evidence="3 8">ubiquitinyl hydrolase 1</fullName>
        <ecNumber evidence="3 8">3.4.19.12</ecNumber>
    </recommendedName>
</protein>
<evidence type="ECO:0000259" key="10">
    <source>
        <dbReference type="PROSITE" id="PS52048"/>
    </source>
</evidence>
<dbReference type="PANTHER" id="PTHR10589:SF16">
    <property type="entry name" value="UBIQUITIN CARBOXYL-TERMINAL HYDROLASE ISOZYME L5"/>
    <property type="match status" value="1"/>
</dbReference>
<evidence type="ECO:0000313" key="12">
    <source>
        <dbReference type="Proteomes" id="UP001302126"/>
    </source>
</evidence>
<evidence type="ECO:0000256" key="4">
    <source>
        <dbReference type="ARBA" id="ARBA00022670"/>
    </source>
</evidence>
<dbReference type="Pfam" id="PF01088">
    <property type="entry name" value="Peptidase_C12"/>
    <property type="match status" value="1"/>
</dbReference>
<feature type="active site" description="Nucleophile" evidence="8">
    <location>
        <position position="230"/>
    </location>
</feature>
<evidence type="ECO:0000256" key="3">
    <source>
        <dbReference type="ARBA" id="ARBA00012759"/>
    </source>
</evidence>
<dbReference type="GO" id="GO:0004843">
    <property type="term" value="F:cysteine-type deubiquitinase activity"/>
    <property type="evidence" value="ECO:0007669"/>
    <property type="project" value="UniProtKB-UniRule"/>
</dbReference>
<comment type="catalytic activity">
    <reaction evidence="1 8">
        <text>Thiol-dependent hydrolysis of ester, thioester, amide, peptide and isopeptide bonds formed by the C-terminal Gly of ubiquitin (a 76-residue protein attached to proteins as an intracellular targeting signal).</text>
        <dbReference type="EC" id="3.4.19.12"/>
    </reaction>
</comment>
<evidence type="ECO:0000256" key="2">
    <source>
        <dbReference type="ARBA" id="ARBA00009326"/>
    </source>
</evidence>
<reference evidence="11" key="1">
    <citation type="journal article" date="2023" name="Mol. Phylogenet. Evol.">
        <title>Genome-scale phylogeny and comparative genomics of the fungal order Sordariales.</title>
        <authorList>
            <person name="Hensen N."/>
            <person name="Bonometti L."/>
            <person name="Westerberg I."/>
            <person name="Brannstrom I.O."/>
            <person name="Guillou S."/>
            <person name="Cros-Aarteil S."/>
            <person name="Calhoun S."/>
            <person name="Haridas S."/>
            <person name="Kuo A."/>
            <person name="Mondo S."/>
            <person name="Pangilinan J."/>
            <person name="Riley R."/>
            <person name="LaButti K."/>
            <person name="Andreopoulos B."/>
            <person name="Lipzen A."/>
            <person name="Chen C."/>
            <person name="Yan M."/>
            <person name="Daum C."/>
            <person name="Ng V."/>
            <person name="Clum A."/>
            <person name="Steindorff A."/>
            <person name="Ohm R.A."/>
            <person name="Martin F."/>
            <person name="Silar P."/>
            <person name="Natvig D.O."/>
            <person name="Lalanne C."/>
            <person name="Gautier V."/>
            <person name="Ament-Velasquez S.L."/>
            <person name="Kruys A."/>
            <person name="Hutchinson M.I."/>
            <person name="Powell A.J."/>
            <person name="Barry K."/>
            <person name="Miller A.N."/>
            <person name="Grigoriev I.V."/>
            <person name="Debuchy R."/>
            <person name="Gladieux P."/>
            <person name="Hiltunen Thoren M."/>
            <person name="Johannesson H."/>
        </authorList>
    </citation>
    <scope>NUCLEOTIDE SEQUENCE</scope>
    <source>
        <strain evidence="11">PSN309</strain>
    </source>
</reference>
<feature type="region of interest" description="Disordered" evidence="9">
    <location>
        <begin position="539"/>
        <end position="558"/>
    </location>
</feature>
<accession>A0AAN7AHW1</accession>
<keyword evidence="4 8" id="KW-0645">Protease</keyword>
<gene>
    <name evidence="11" type="ORF">QBC35DRAFT_383908</name>
</gene>
<dbReference type="GO" id="GO:0016579">
    <property type="term" value="P:protein deubiquitination"/>
    <property type="evidence" value="ECO:0007669"/>
    <property type="project" value="TreeGrafter"/>
</dbReference>
<evidence type="ECO:0000256" key="1">
    <source>
        <dbReference type="ARBA" id="ARBA00000707"/>
    </source>
</evidence>
<dbReference type="InterPro" id="IPR036959">
    <property type="entry name" value="Peptidase_C12_UCH_sf"/>
</dbReference>
<keyword evidence="7 8" id="KW-0788">Thiol protease</keyword>
<evidence type="ECO:0000256" key="6">
    <source>
        <dbReference type="ARBA" id="ARBA00022801"/>
    </source>
</evidence>
<feature type="domain" description="UCH catalytic" evidence="10">
    <location>
        <begin position="153"/>
        <end position="396"/>
    </location>
</feature>
<feature type="compositionally biased region" description="Basic and acidic residues" evidence="9">
    <location>
        <begin position="106"/>
        <end position="119"/>
    </location>
</feature>
<dbReference type="EMBL" id="MU864396">
    <property type="protein sequence ID" value="KAK4187838.1"/>
    <property type="molecule type" value="Genomic_DNA"/>
</dbReference>
<evidence type="ECO:0000313" key="11">
    <source>
        <dbReference type="EMBL" id="KAK4187838.1"/>
    </source>
</evidence>
<dbReference type="AlphaFoldDB" id="A0AAN7AHW1"/>
<feature type="compositionally biased region" description="Basic and acidic residues" evidence="9">
    <location>
        <begin position="25"/>
        <end position="40"/>
    </location>
</feature>
<comment type="caution">
    <text evidence="11">The sequence shown here is derived from an EMBL/GenBank/DDBJ whole genome shotgun (WGS) entry which is preliminary data.</text>
</comment>
<dbReference type="GO" id="GO:0005737">
    <property type="term" value="C:cytoplasm"/>
    <property type="evidence" value="ECO:0007669"/>
    <property type="project" value="TreeGrafter"/>
</dbReference>
<dbReference type="Proteomes" id="UP001302126">
    <property type="component" value="Unassembled WGS sequence"/>
</dbReference>
<evidence type="ECO:0000256" key="7">
    <source>
        <dbReference type="ARBA" id="ARBA00022807"/>
    </source>
</evidence>
<dbReference type="InterPro" id="IPR038765">
    <property type="entry name" value="Papain-like_cys_pep_sf"/>
</dbReference>
<evidence type="ECO:0000256" key="5">
    <source>
        <dbReference type="ARBA" id="ARBA00022786"/>
    </source>
</evidence>